<organism evidence="19 20">
    <name type="scientific">Allacma fusca</name>
    <dbReference type="NCBI Taxonomy" id="39272"/>
    <lineage>
        <taxon>Eukaryota</taxon>
        <taxon>Metazoa</taxon>
        <taxon>Ecdysozoa</taxon>
        <taxon>Arthropoda</taxon>
        <taxon>Hexapoda</taxon>
        <taxon>Collembola</taxon>
        <taxon>Symphypleona</taxon>
        <taxon>Sminthuridae</taxon>
        <taxon>Allacma</taxon>
    </lineage>
</organism>
<keyword evidence="9" id="KW-0223">Dioxygenase</keyword>
<sequence length="427" mass="48781">MSVLITKILSRRLLKYPQNYGIISTISKAHVIFRGLCTSESGVNLSIYENQETRVSPLWLRHHCQCQNCVHPSTHQRVLIPGDLRNSSTVKSVTLDKKSVEENIKIVWNDDHVSTYKIKWLQDNIGDNYAGLNGSENNNVDSTTDISEVSVNFDDFLNNNNRGLQKFMGHIQKFGFALIVDAPPDTVSTKKAIERIAQPQVTMFGGLYEFQSDLKHADTAYTSDYVHLHTDCTYFTEPNGLQVFHCLEHIGEGGINSVADGFKIAQEFSREYPDQYEILKSIPVPWHYIDPGKYSFYNVAPILQHNPYTDKLQCLRYNPHDMAPLNTIPLVNVSEFYESIINFSDKLEKKAVWFKLHPGMILFTDNWRVLHGRSEFTGSRKMCGSYITRSDWLSKFKVMFGNVQDGSNACTYLNGTLTSYCKHNFSK</sequence>
<evidence type="ECO:0000256" key="14">
    <source>
        <dbReference type="ARBA" id="ARBA00032283"/>
    </source>
</evidence>
<dbReference type="InterPro" id="IPR010376">
    <property type="entry name" value="GBBH-like_N"/>
</dbReference>
<evidence type="ECO:0000256" key="16">
    <source>
        <dbReference type="ARBA" id="ARBA00049334"/>
    </source>
</evidence>
<evidence type="ECO:0000256" key="1">
    <source>
        <dbReference type="ARBA" id="ARBA00001954"/>
    </source>
</evidence>
<dbReference type="InterPro" id="IPR003819">
    <property type="entry name" value="TauD/TfdA-like"/>
</dbReference>
<dbReference type="Pfam" id="PF02668">
    <property type="entry name" value="TauD"/>
    <property type="match status" value="1"/>
</dbReference>
<evidence type="ECO:0000256" key="4">
    <source>
        <dbReference type="ARBA" id="ARBA00008654"/>
    </source>
</evidence>
<evidence type="ECO:0000256" key="12">
    <source>
        <dbReference type="ARBA" id="ARBA00030363"/>
    </source>
</evidence>
<dbReference type="PANTHER" id="PTHR10696">
    <property type="entry name" value="GAMMA-BUTYROBETAINE HYDROXYLASE-RELATED"/>
    <property type="match status" value="1"/>
</dbReference>
<dbReference type="EC" id="1.14.11.8" evidence="5"/>
<dbReference type="FunFam" id="3.60.130.10:FF:000001">
    <property type="entry name" value="Trimethyllysine dioxygenase, mitochondrial"/>
    <property type="match status" value="1"/>
</dbReference>
<keyword evidence="8" id="KW-0124">Carnitine biosynthesis</keyword>
<accession>A0A8J2P136</accession>
<dbReference type="CDD" id="cd00250">
    <property type="entry name" value="CAS_like"/>
    <property type="match status" value="1"/>
</dbReference>
<comment type="pathway">
    <text evidence="3">Amine and polyamine biosynthesis; carnitine biosynthesis.</text>
</comment>
<protein>
    <recommendedName>
        <fullName evidence="6">Trimethyllysine dioxygenase, mitochondrial</fullName>
        <ecNumber evidence="5">1.14.11.8</ecNumber>
    </recommendedName>
    <alternativeName>
        <fullName evidence="13">Epsilon-trimethyllysine 2-oxoglutarate dioxygenase</fullName>
    </alternativeName>
    <alternativeName>
        <fullName evidence="12">TML hydroxylase</fullName>
    </alternativeName>
    <alternativeName>
        <fullName evidence="14">TML-alpha-ketoglutarate dioxygenase</fullName>
    </alternativeName>
</protein>
<dbReference type="FunFam" id="3.30.2020.30:FF:000002">
    <property type="entry name" value="Putative gamma-butyrobetaine dioxygenase"/>
    <property type="match status" value="1"/>
</dbReference>
<evidence type="ECO:0000256" key="6">
    <source>
        <dbReference type="ARBA" id="ARBA00016835"/>
    </source>
</evidence>
<keyword evidence="11" id="KW-0408">Iron</keyword>
<dbReference type="GO" id="GO:0050353">
    <property type="term" value="F:trimethyllysine dioxygenase activity"/>
    <property type="evidence" value="ECO:0007669"/>
    <property type="project" value="UniProtKB-EC"/>
</dbReference>
<evidence type="ECO:0000256" key="8">
    <source>
        <dbReference type="ARBA" id="ARBA00022873"/>
    </source>
</evidence>
<dbReference type="InterPro" id="IPR050411">
    <property type="entry name" value="AlphaKG_dependent_hydroxylases"/>
</dbReference>
<comment type="cofactor">
    <cofactor evidence="1">
        <name>Fe(2+)</name>
        <dbReference type="ChEBI" id="CHEBI:29033"/>
    </cofactor>
</comment>
<gene>
    <name evidence="19" type="ORF">AFUS01_LOCUS16783</name>
</gene>
<dbReference type="GO" id="GO:0045329">
    <property type="term" value="P:carnitine biosynthetic process"/>
    <property type="evidence" value="ECO:0007669"/>
    <property type="project" value="UniProtKB-KW"/>
</dbReference>
<keyword evidence="20" id="KW-1185">Reference proteome</keyword>
<evidence type="ECO:0000256" key="10">
    <source>
        <dbReference type="ARBA" id="ARBA00023002"/>
    </source>
</evidence>
<dbReference type="NCBIfam" id="TIGR02410">
    <property type="entry name" value="carnitine_TMLD"/>
    <property type="match status" value="1"/>
</dbReference>
<feature type="domain" description="Gamma-butyrobetaine hydroxylase-like N-terminal" evidence="18">
    <location>
        <begin position="43"/>
        <end position="121"/>
    </location>
</feature>
<evidence type="ECO:0000256" key="3">
    <source>
        <dbReference type="ARBA" id="ARBA00005022"/>
    </source>
</evidence>
<evidence type="ECO:0000256" key="11">
    <source>
        <dbReference type="ARBA" id="ARBA00023004"/>
    </source>
</evidence>
<evidence type="ECO:0000256" key="5">
    <source>
        <dbReference type="ARBA" id="ARBA00012267"/>
    </source>
</evidence>
<evidence type="ECO:0000313" key="19">
    <source>
        <dbReference type="EMBL" id="CAG7727970.1"/>
    </source>
</evidence>
<keyword evidence="7" id="KW-0479">Metal-binding</keyword>
<feature type="domain" description="TauD/TfdA-like" evidence="17">
    <location>
        <begin position="146"/>
        <end position="386"/>
    </location>
</feature>
<dbReference type="EMBL" id="CAJVCH010156362">
    <property type="protein sequence ID" value="CAG7727970.1"/>
    <property type="molecule type" value="Genomic_DNA"/>
</dbReference>
<comment type="function">
    <text evidence="15">Converts trimethyllysine (TML) into hydroxytrimethyllysine (HTML).</text>
</comment>
<evidence type="ECO:0000313" key="20">
    <source>
        <dbReference type="Proteomes" id="UP000708208"/>
    </source>
</evidence>
<evidence type="ECO:0000256" key="13">
    <source>
        <dbReference type="ARBA" id="ARBA00031778"/>
    </source>
</evidence>
<dbReference type="Pfam" id="PF06155">
    <property type="entry name" value="GBBH-like_N"/>
    <property type="match status" value="1"/>
</dbReference>
<evidence type="ECO:0000256" key="15">
    <source>
        <dbReference type="ARBA" id="ARBA00046008"/>
    </source>
</evidence>
<comment type="caution">
    <text evidence="19">The sequence shown here is derived from an EMBL/GenBank/DDBJ whole genome shotgun (WGS) entry which is preliminary data.</text>
</comment>
<comment type="catalytic activity">
    <reaction evidence="16">
        <text>N(6),N(6),N(6)-trimethyl-L-lysine + 2-oxoglutarate + O2 = (3S)-3-hydroxy-N(6),N(6),N(6)-trimethyl-L-lysine + succinate + CO2</text>
        <dbReference type="Rhea" id="RHEA:14181"/>
        <dbReference type="ChEBI" id="CHEBI:15379"/>
        <dbReference type="ChEBI" id="CHEBI:16526"/>
        <dbReference type="ChEBI" id="CHEBI:16810"/>
        <dbReference type="ChEBI" id="CHEBI:30031"/>
        <dbReference type="ChEBI" id="CHEBI:58100"/>
        <dbReference type="ChEBI" id="CHEBI:141499"/>
        <dbReference type="EC" id="1.14.11.8"/>
    </reaction>
</comment>
<dbReference type="OrthoDB" id="408743at2759"/>
<comment type="similarity">
    <text evidence="4">Belongs to the gamma-BBH/TMLD family.</text>
</comment>
<evidence type="ECO:0000256" key="2">
    <source>
        <dbReference type="ARBA" id="ARBA00001961"/>
    </source>
</evidence>
<dbReference type="Proteomes" id="UP000708208">
    <property type="component" value="Unassembled WGS sequence"/>
</dbReference>
<dbReference type="PANTHER" id="PTHR10696:SF51">
    <property type="entry name" value="TRIMETHYLLYSINE DIOXYGENASE, MITOCHONDRIAL"/>
    <property type="match status" value="1"/>
</dbReference>
<dbReference type="GO" id="GO:0005506">
    <property type="term" value="F:iron ion binding"/>
    <property type="evidence" value="ECO:0007669"/>
    <property type="project" value="InterPro"/>
</dbReference>
<evidence type="ECO:0000259" key="18">
    <source>
        <dbReference type="Pfam" id="PF06155"/>
    </source>
</evidence>
<dbReference type="InterPro" id="IPR012776">
    <property type="entry name" value="Trimethyllysine_dOase"/>
</dbReference>
<comment type="cofactor">
    <cofactor evidence="2">
        <name>L-ascorbate</name>
        <dbReference type="ChEBI" id="CHEBI:38290"/>
    </cofactor>
</comment>
<proteinExistence type="inferred from homology"/>
<reference evidence="19" key="1">
    <citation type="submission" date="2021-06" db="EMBL/GenBank/DDBJ databases">
        <authorList>
            <person name="Hodson N. C."/>
            <person name="Mongue J. A."/>
            <person name="Jaron S. K."/>
        </authorList>
    </citation>
    <scope>NUCLEOTIDE SEQUENCE</scope>
</reference>
<keyword evidence="10" id="KW-0560">Oxidoreductase</keyword>
<evidence type="ECO:0000256" key="7">
    <source>
        <dbReference type="ARBA" id="ARBA00022723"/>
    </source>
</evidence>
<dbReference type="GO" id="GO:0005739">
    <property type="term" value="C:mitochondrion"/>
    <property type="evidence" value="ECO:0007669"/>
    <property type="project" value="TreeGrafter"/>
</dbReference>
<evidence type="ECO:0000259" key="17">
    <source>
        <dbReference type="Pfam" id="PF02668"/>
    </source>
</evidence>
<dbReference type="AlphaFoldDB" id="A0A8J2P136"/>
<evidence type="ECO:0000256" key="9">
    <source>
        <dbReference type="ARBA" id="ARBA00022964"/>
    </source>
</evidence>
<name>A0A8J2P136_9HEXA</name>